<reference evidence="2" key="1">
    <citation type="journal article" date="2020" name="bioRxiv">
        <title>A rank-normalized archaeal taxonomy based on genome phylogeny resolves widespread incomplete and uneven classifications.</title>
        <authorList>
            <person name="Rinke C."/>
            <person name="Chuvochina M."/>
            <person name="Mussig A.J."/>
            <person name="Chaumeil P.-A."/>
            <person name="Waite D.W."/>
            <person name="Whitman W.B."/>
            <person name="Parks D.H."/>
            <person name="Hugenholtz P."/>
        </authorList>
    </citation>
    <scope>NUCLEOTIDE SEQUENCE</scope>
    <source>
        <strain evidence="2">UBA10011</strain>
    </source>
</reference>
<dbReference type="EMBL" id="DUFG01000023">
    <property type="protein sequence ID" value="HIH08690.1"/>
    <property type="molecule type" value="Genomic_DNA"/>
</dbReference>
<protein>
    <submittedName>
        <fullName evidence="3">GDP-mannose 4,6-dehydratase</fullName>
        <ecNumber evidence="3">4.2.1.47</ecNumber>
    </submittedName>
    <submittedName>
        <fullName evidence="2">NAD-dependent epimerase/dehydratase family protein</fullName>
    </submittedName>
</protein>
<dbReference type="Pfam" id="PF16363">
    <property type="entry name" value="GDP_Man_Dehyd"/>
    <property type="match status" value="1"/>
</dbReference>
<dbReference type="SUPFAM" id="SSF51735">
    <property type="entry name" value="NAD(P)-binding Rossmann-fold domains"/>
    <property type="match status" value="1"/>
</dbReference>
<dbReference type="Gene3D" id="3.40.50.720">
    <property type="entry name" value="NAD(P)-binding Rossmann-like Domain"/>
    <property type="match status" value="1"/>
</dbReference>
<proteinExistence type="predicted"/>
<reference evidence="3" key="3">
    <citation type="submission" date="2021-05" db="EMBL/GenBank/DDBJ databases">
        <title>Protein family content uncovers lineage relationships and bacterial pathway maintenance mechanisms in DPANN archaea.</title>
        <authorList>
            <person name="Castelle C.J."/>
            <person name="Meheust R."/>
            <person name="Jaffe A.L."/>
            <person name="Seitz K."/>
            <person name="Gong X."/>
            <person name="Baker B.J."/>
            <person name="Banfield J.F."/>
        </authorList>
    </citation>
    <scope>NUCLEOTIDE SEQUENCE</scope>
    <source>
        <strain evidence="3">RIFCSPHIGHO2_01_FULL_GW2011_AR10_43_9</strain>
    </source>
</reference>
<reference evidence="3" key="2">
    <citation type="submission" date="2021-03" db="EMBL/GenBank/DDBJ databases">
        <authorList>
            <person name="Jaffe A."/>
        </authorList>
    </citation>
    <scope>NUCLEOTIDE SEQUENCE</scope>
    <source>
        <strain evidence="3">RIFCSPHIGHO2_01_FULL_GW2011_AR10_43_9</strain>
    </source>
</reference>
<dbReference type="EC" id="4.2.1.47" evidence="3"/>
<organism evidence="2 4">
    <name type="scientific">Candidatus Iainarchaeum sp</name>
    <dbReference type="NCBI Taxonomy" id="3101447"/>
    <lineage>
        <taxon>Archaea</taxon>
        <taxon>Candidatus Iainarchaeota</taxon>
        <taxon>Candidatus Iainarchaeia</taxon>
        <taxon>Candidatus Iainarchaeales</taxon>
        <taxon>Candidatus Iainarchaeaceae</taxon>
        <taxon>Candidatus Iainarchaeum</taxon>
    </lineage>
</organism>
<dbReference type="AlphaFoldDB" id="A0A7J4IV40"/>
<dbReference type="InterPro" id="IPR016040">
    <property type="entry name" value="NAD(P)-bd_dom"/>
</dbReference>
<evidence type="ECO:0000259" key="1">
    <source>
        <dbReference type="Pfam" id="PF16363"/>
    </source>
</evidence>
<evidence type="ECO:0000313" key="2">
    <source>
        <dbReference type="EMBL" id="HIH08690.1"/>
    </source>
</evidence>
<keyword evidence="3" id="KW-0456">Lyase</keyword>
<evidence type="ECO:0000313" key="3">
    <source>
        <dbReference type="EMBL" id="MBS3059007.1"/>
    </source>
</evidence>
<accession>A0A7J4IV40</accession>
<dbReference type="Proteomes" id="UP000577419">
    <property type="component" value="Unassembled WGS sequence"/>
</dbReference>
<dbReference type="GO" id="GO:0008446">
    <property type="term" value="F:GDP-mannose 4,6-dehydratase activity"/>
    <property type="evidence" value="ECO:0007669"/>
    <property type="project" value="UniProtKB-EC"/>
</dbReference>
<dbReference type="EMBL" id="JAGVWF010000014">
    <property type="protein sequence ID" value="MBS3059007.1"/>
    <property type="molecule type" value="Genomic_DNA"/>
</dbReference>
<name>A0A7J4IV40_9ARCH</name>
<feature type="domain" description="NAD(P)-binding" evidence="1">
    <location>
        <begin position="13"/>
        <end position="317"/>
    </location>
</feature>
<comment type="caution">
    <text evidence="2">The sequence shown here is derived from an EMBL/GenBank/DDBJ whole genome shotgun (WGS) entry which is preliminary data.</text>
</comment>
<dbReference type="PANTHER" id="PTHR43000">
    <property type="entry name" value="DTDP-D-GLUCOSE 4,6-DEHYDRATASE-RELATED"/>
    <property type="match status" value="1"/>
</dbReference>
<sequence length="325" mass="36231">MASEKFVKGKRVLVTGGLGFLGSNLVHRLHGLGAEVTVFDLQQKIDSSLDNLKPVEGKVEIVAGDIRDEEKIRQAVEGKDFIFNFAANIGHVKSFDDPLLNLEVNCASHLKLLEALRKSSSDATVFFPGSRMQFGLPASKKVGEKHTQNPLSIEAIHKMAAEKYYLLYYRNHGIKSVVFRLSNPFGPRAPMKEGTHCILNWFLGKALNDEEITVFGSGKQLRDYIFVDDVMDAFVIAMTEDKALGQDFNLGSGQGISVVDAVEKIVSIAGKGRIKKVPWPKDWQSIETGSYVSDISKIKNVLGWKPRHSFEEGIRKTIEFYSQRQ</sequence>
<gene>
    <name evidence="2" type="ORF">HA237_04950</name>
    <name evidence="3" type="ORF">J4224_01120</name>
</gene>
<evidence type="ECO:0000313" key="4">
    <source>
        <dbReference type="Proteomes" id="UP000577419"/>
    </source>
</evidence>
<dbReference type="Proteomes" id="UP000683213">
    <property type="component" value="Unassembled WGS sequence"/>
</dbReference>
<dbReference type="InterPro" id="IPR036291">
    <property type="entry name" value="NAD(P)-bd_dom_sf"/>
</dbReference>